<proteinExistence type="predicted"/>
<dbReference type="EMBL" id="DVJO01000010">
    <property type="protein sequence ID" value="HIS82047.1"/>
    <property type="molecule type" value="Genomic_DNA"/>
</dbReference>
<gene>
    <name evidence="2" type="ORF">IAD41_00340</name>
</gene>
<dbReference type="Pfam" id="PF04233">
    <property type="entry name" value="Phage_Mu_F"/>
    <property type="match status" value="1"/>
</dbReference>
<dbReference type="InterPro" id="IPR006528">
    <property type="entry name" value="Phage_head_morphogenesis_dom"/>
</dbReference>
<evidence type="ECO:0000313" key="2">
    <source>
        <dbReference type="EMBL" id="HIS82047.1"/>
    </source>
</evidence>
<feature type="domain" description="Phage head morphogenesis" evidence="1">
    <location>
        <begin position="54"/>
        <end position="184"/>
    </location>
</feature>
<organism evidence="2 3">
    <name type="scientific">Candidatus Scatenecus faecavium</name>
    <dbReference type="NCBI Taxonomy" id="2840915"/>
    <lineage>
        <taxon>Bacteria</taxon>
        <taxon>Candidatus Scatenecus</taxon>
    </lineage>
</organism>
<comment type="caution">
    <text evidence="2">The sequence shown here is derived from an EMBL/GenBank/DDBJ whole genome shotgun (WGS) entry which is preliminary data.</text>
</comment>
<reference evidence="2" key="2">
    <citation type="journal article" date="2021" name="PeerJ">
        <title>Extensive microbial diversity within the chicken gut microbiome revealed by metagenomics and culture.</title>
        <authorList>
            <person name="Gilroy R."/>
            <person name="Ravi A."/>
            <person name="Getino M."/>
            <person name="Pursley I."/>
            <person name="Horton D.L."/>
            <person name="Alikhan N.F."/>
            <person name="Baker D."/>
            <person name="Gharbi K."/>
            <person name="Hall N."/>
            <person name="Watson M."/>
            <person name="Adriaenssens E.M."/>
            <person name="Foster-Nyarko E."/>
            <person name="Jarju S."/>
            <person name="Secka A."/>
            <person name="Antonio M."/>
            <person name="Oren A."/>
            <person name="Chaudhuri R.R."/>
            <person name="La Ragione R."/>
            <person name="Hildebrand F."/>
            <person name="Pallen M.J."/>
        </authorList>
    </citation>
    <scope>NUCLEOTIDE SEQUENCE</scope>
    <source>
        <strain evidence="2">CHK152-2994</strain>
    </source>
</reference>
<dbReference type="NCBIfam" id="TIGR01641">
    <property type="entry name" value="phageSPP1_gp7"/>
    <property type="match status" value="1"/>
</dbReference>
<protein>
    <submittedName>
        <fullName evidence="2">Minor capsid protein</fullName>
    </submittedName>
</protein>
<reference evidence="2" key="1">
    <citation type="submission" date="2020-10" db="EMBL/GenBank/DDBJ databases">
        <authorList>
            <person name="Gilroy R."/>
        </authorList>
    </citation>
    <scope>NUCLEOTIDE SEQUENCE</scope>
    <source>
        <strain evidence="2">CHK152-2994</strain>
    </source>
</reference>
<name>A0A9D1FU11_9BACT</name>
<evidence type="ECO:0000259" key="1">
    <source>
        <dbReference type="Pfam" id="PF04233"/>
    </source>
</evidence>
<dbReference type="Proteomes" id="UP000824139">
    <property type="component" value="Unassembled WGS sequence"/>
</dbReference>
<evidence type="ECO:0000313" key="3">
    <source>
        <dbReference type="Proteomes" id="UP000824139"/>
    </source>
</evidence>
<sequence length="252" mass="29282">MTELKGLFKLAPAAAIKHFKNKSNVLSWDWYDLWENAHNKTFTVAKVMREDILKDIRTSLDKALFEGKTFSEFQKELKPTLQKKGWWGEQIVVDSKGNAEKVQLGSMYRLKTIYSVNMQTSYMAGRYKTQMDNVDNRPYWEYVAVLDKRTRPEHAQLHGLIYRYDDPFWKSFYPPNGWRCRCRVNTLSNYNLKKKDIKPGNSTGLLSQEMHLVSKKSGEYKPVTVYTDPLTGKKIAPDVGWSHNPASSLNEI</sequence>
<accession>A0A9D1FU11</accession>
<dbReference type="AlphaFoldDB" id="A0A9D1FU11"/>